<organism evidence="2 3">
    <name type="scientific">Pseudomonas putida</name>
    <name type="common">Arthrobacter siderocapsulatus</name>
    <dbReference type="NCBI Taxonomy" id="303"/>
    <lineage>
        <taxon>Bacteria</taxon>
        <taxon>Pseudomonadati</taxon>
        <taxon>Pseudomonadota</taxon>
        <taxon>Gammaproteobacteria</taxon>
        <taxon>Pseudomonadales</taxon>
        <taxon>Pseudomonadaceae</taxon>
        <taxon>Pseudomonas</taxon>
    </lineage>
</organism>
<dbReference type="EMBL" id="RJAI01000088">
    <property type="protein sequence ID" value="RNF80099.1"/>
    <property type="molecule type" value="Genomic_DNA"/>
</dbReference>
<feature type="transmembrane region" description="Helical" evidence="1">
    <location>
        <begin position="61"/>
        <end position="83"/>
    </location>
</feature>
<dbReference type="RefSeq" id="WP_039614816.1">
    <property type="nucleotide sequence ID" value="NZ_RJAI01000088.1"/>
</dbReference>
<keyword evidence="1" id="KW-0472">Membrane</keyword>
<dbReference type="InterPro" id="IPR018688">
    <property type="entry name" value="PpoB2-like"/>
</dbReference>
<accession>A0A3M8SG26</accession>
<keyword evidence="1" id="KW-0812">Transmembrane</keyword>
<keyword evidence="1" id="KW-1133">Transmembrane helix</keyword>
<evidence type="ECO:0000313" key="2">
    <source>
        <dbReference type="EMBL" id="RNF80099.1"/>
    </source>
</evidence>
<reference evidence="2 3" key="1">
    <citation type="submission" date="2018-10" db="EMBL/GenBank/DDBJ databases">
        <title>An outbreak of IMP-63 producing strain in France.</title>
        <authorList>
            <person name="Bour M."/>
            <person name="Liapis E."/>
            <person name="Plesiat P."/>
        </authorList>
    </citation>
    <scope>NUCLEOTIDE SEQUENCE [LARGE SCALE GENOMIC DNA]</scope>
    <source>
        <strain evidence="2 3">12917</strain>
    </source>
</reference>
<feature type="transmembrane region" description="Helical" evidence="1">
    <location>
        <begin position="233"/>
        <end position="251"/>
    </location>
</feature>
<evidence type="ECO:0000256" key="1">
    <source>
        <dbReference type="SAM" id="Phobius"/>
    </source>
</evidence>
<dbReference type="Proteomes" id="UP000278162">
    <property type="component" value="Unassembled WGS sequence"/>
</dbReference>
<name>A0A3M8SG26_PSEPU</name>
<evidence type="ECO:0000313" key="3">
    <source>
        <dbReference type="Proteomes" id="UP000278162"/>
    </source>
</evidence>
<proteinExistence type="predicted"/>
<protein>
    <submittedName>
        <fullName evidence="2">DUF2182 domain-containing protein</fullName>
    </submittedName>
</protein>
<comment type="caution">
    <text evidence="2">The sequence shown here is derived from an EMBL/GenBank/DDBJ whole genome shotgun (WGS) entry which is preliminary data.</text>
</comment>
<sequence>MASSAASRWPAPGALLTGALVLMISALGWWWHVEQATTMAAMGEMQMPPTAWWSRQGALTLLMWLAMMQAMMLPAALPVFLLYRRCLLRDSAGPFKLLLFCAAYALLWCGFALLMTLLQALGEWLGWLDPMTLRLPPLMGALLLLLAGGYQMSQGKAACLEHCQSPLFFLQHHVRPGLGGAWRLGLQHGLYCIGCCWALMLVLLVVGAMSLWGMAALAMLVLAEKVLRLGAAWRRYSGALLIAGGLLLALWPHI</sequence>
<feature type="transmembrane region" description="Helical" evidence="1">
    <location>
        <begin position="190"/>
        <end position="221"/>
    </location>
</feature>
<feature type="transmembrane region" description="Helical" evidence="1">
    <location>
        <begin position="95"/>
        <end position="121"/>
    </location>
</feature>
<dbReference type="Pfam" id="PF09948">
    <property type="entry name" value="PpoB2"/>
    <property type="match status" value="1"/>
</dbReference>
<gene>
    <name evidence="2" type="ORF">EFK07_27645</name>
</gene>
<feature type="transmembrane region" description="Helical" evidence="1">
    <location>
        <begin position="12"/>
        <end position="32"/>
    </location>
</feature>
<feature type="transmembrane region" description="Helical" evidence="1">
    <location>
        <begin position="133"/>
        <end position="150"/>
    </location>
</feature>
<dbReference type="AlphaFoldDB" id="A0A3M8SG26"/>